<dbReference type="Gene3D" id="3.40.430.10">
    <property type="entry name" value="Dihydrofolate Reductase, subunit A"/>
    <property type="match status" value="1"/>
</dbReference>
<dbReference type="InterPro" id="IPR002734">
    <property type="entry name" value="RibDG_C"/>
</dbReference>
<dbReference type="SUPFAM" id="SSF53597">
    <property type="entry name" value="Dihydrofolate reductase-like"/>
    <property type="match status" value="1"/>
</dbReference>
<evidence type="ECO:0000313" key="2">
    <source>
        <dbReference type="EMBL" id="AYV57875.1"/>
    </source>
</evidence>
<dbReference type="AlphaFoldDB" id="A0AAD0URJ7"/>
<accession>A0AAD0URJ7</accession>
<protein>
    <submittedName>
        <fullName evidence="2">Dihydrofolate reductase</fullName>
    </submittedName>
</protein>
<feature type="domain" description="Bacterial bifunctional deaminase-reductase C-terminal" evidence="1">
    <location>
        <begin position="2"/>
        <end position="176"/>
    </location>
</feature>
<dbReference type="InterPro" id="IPR024072">
    <property type="entry name" value="DHFR-like_dom_sf"/>
</dbReference>
<dbReference type="GO" id="GO:0008703">
    <property type="term" value="F:5-amino-6-(5-phosphoribosylamino)uracil reductase activity"/>
    <property type="evidence" value="ECO:0007669"/>
    <property type="project" value="InterPro"/>
</dbReference>
<proteinExistence type="predicted"/>
<evidence type="ECO:0000259" key="1">
    <source>
        <dbReference type="Pfam" id="PF01872"/>
    </source>
</evidence>
<dbReference type="KEGG" id="lkm:EFP84_19815"/>
<sequence length="185" mass="20892">MRKVVFAINISADGYCGHTGMIADEELHKFFTGVLRSGSQILYGRITYELMVPFWPEVAKNQSESETTNEFARVFDSMEKVLFSRTLKSVQDPNSRLATRSLADEVTALKKESGKDIFVGSLSLASQLSELRLIDEYHFVVHPVLVGQGPRLFETVTLHESLRLEFLGSETFRSGTNVLHYKRQA</sequence>
<organism evidence="2 3">
    <name type="scientific">Leptospira kmetyi</name>
    <dbReference type="NCBI Taxonomy" id="408139"/>
    <lineage>
        <taxon>Bacteria</taxon>
        <taxon>Pseudomonadati</taxon>
        <taxon>Spirochaetota</taxon>
        <taxon>Spirochaetia</taxon>
        <taxon>Leptospirales</taxon>
        <taxon>Leptospiraceae</taxon>
        <taxon>Leptospira</taxon>
    </lineage>
</organism>
<dbReference type="Proteomes" id="UP000276407">
    <property type="component" value="Chromosome 2"/>
</dbReference>
<evidence type="ECO:0000313" key="3">
    <source>
        <dbReference type="Proteomes" id="UP000276407"/>
    </source>
</evidence>
<name>A0AAD0URJ7_9LEPT</name>
<reference evidence="2 3" key="1">
    <citation type="submission" date="2018-11" db="EMBL/GenBank/DDBJ databases">
        <title>Complete genome sequence of Leptospira kmetyi isolate LS 001/16 from soil sample associated with a leptospirosis patient in Kelantan.</title>
        <authorList>
            <person name="Muhammad Yusoff F."/>
            <person name="Muhammad Yusoff S."/>
            <person name="Ahmad M.N."/>
            <person name="Yusof N.Y."/>
            <person name="Aziah I."/>
        </authorList>
    </citation>
    <scope>NUCLEOTIDE SEQUENCE [LARGE SCALE GENOMIC DNA]</scope>
    <source>
        <strain evidence="2 3">LS 001/16</strain>
    </source>
</reference>
<dbReference type="GO" id="GO:0009231">
    <property type="term" value="P:riboflavin biosynthetic process"/>
    <property type="evidence" value="ECO:0007669"/>
    <property type="project" value="InterPro"/>
</dbReference>
<dbReference type="RefSeq" id="WP_123180525.1">
    <property type="nucleotide sequence ID" value="NZ_CP033615.1"/>
</dbReference>
<dbReference type="Pfam" id="PF01872">
    <property type="entry name" value="RibD_C"/>
    <property type="match status" value="1"/>
</dbReference>
<gene>
    <name evidence="2" type="ORF">EFP84_19815</name>
</gene>
<dbReference type="EMBL" id="CP033615">
    <property type="protein sequence ID" value="AYV57875.1"/>
    <property type="molecule type" value="Genomic_DNA"/>
</dbReference>